<keyword evidence="5" id="KW-0406">Ion transport</keyword>
<name>A0A0C3BPA5_PILCF</name>
<evidence type="ECO:0000256" key="7">
    <source>
        <dbReference type="ARBA" id="ARBA00023303"/>
    </source>
</evidence>
<gene>
    <name evidence="11" type="ORF">PILCRDRAFT_567574</name>
</gene>
<dbReference type="GO" id="GO:0030322">
    <property type="term" value="P:stabilization of membrane potential"/>
    <property type="evidence" value="ECO:0007669"/>
    <property type="project" value="TreeGrafter"/>
</dbReference>
<evidence type="ECO:0000313" key="11">
    <source>
        <dbReference type="EMBL" id="KIM79102.1"/>
    </source>
</evidence>
<reference evidence="11 12" key="1">
    <citation type="submission" date="2014-04" db="EMBL/GenBank/DDBJ databases">
        <authorList>
            <consortium name="DOE Joint Genome Institute"/>
            <person name="Kuo A."/>
            <person name="Tarkka M."/>
            <person name="Buscot F."/>
            <person name="Kohler A."/>
            <person name="Nagy L.G."/>
            <person name="Floudas D."/>
            <person name="Copeland A."/>
            <person name="Barry K.W."/>
            <person name="Cichocki N."/>
            <person name="Veneault-Fourrey C."/>
            <person name="LaButti K."/>
            <person name="Lindquist E.A."/>
            <person name="Lipzen A."/>
            <person name="Lundell T."/>
            <person name="Morin E."/>
            <person name="Murat C."/>
            <person name="Sun H."/>
            <person name="Tunlid A."/>
            <person name="Henrissat B."/>
            <person name="Grigoriev I.V."/>
            <person name="Hibbett D.S."/>
            <person name="Martin F."/>
            <person name="Nordberg H.P."/>
            <person name="Cantor M.N."/>
            <person name="Hua S.X."/>
        </authorList>
    </citation>
    <scope>NUCLEOTIDE SEQUENCE [LARGE SCALE GENOMIC DNA]</scope>
    <source>
        <strain evidence="11 12">F 1598</strain>
    </source>
</reference>
<keyword evidence="12" id="KW-1185">Reference proteome</keyword>
<evidence type="ECO:0000256" key="6">
    <source>
        <dbReference type="ARBA" id="ARBA00023136"/>
    </source>
</evidence>
<dbReference type="GO" id="GO:0005886">
    <property type="term" value="C:plasma membrane"/>
    <property type="evidence" value="ECO:0007669"/>
    <property type="project" value="TreeGrafter"/>
</dbReference>
<keyword evidence="4 9" id="KW-1133">Transmembrane helix</keyword>
<evidence type="ECO:0000313" key="12">
    <source>
        <dbReference type="Proteomes" id="UP000054166"/>
    </source>
</evidence>
<evidence type="ECO:0000256" key="2">
    <source>
        <dbReference type="ARBA" id="ARBA00022448"/>
    </source>
</evidence>
<feature type="transmembrane region" description="Helical" evidence="9">
    <location>
        <begin position="384"/>
        <end position="405"/>
    </location>
</feature>
<evidence type="ECO:0000256" key="5">
    <source>
        <dbReference type="ARBA" id="ARBA00023065"/>
    </source>
</evidence>
<feature type="transmembrane region" description="Helical" evidence="9">
    <location>
        <begin position="314"/>
        <end position="332"/>
    </location>
</feature>
<feature type="compositionally biased region" description="Polar residues" evidence="8">
    <location>
        <begin position="490"/>
        <end position="500"/>
    </location>
</feature>
<feature type="transmembrane region" description="Helical" evidence="9">
    <location>
        <begin position="27"/>
        <end position="46"/>
    </location>
</feature>
<dbReference type="STRING" id="765440.A0A0C3BPA5"/>
<feature type="transmembrane region" description="Helical" evidence="9">
    <location>
        <begin position="66"/>
        <end position="85"/>
    </location>
</feature>
<dbReference type="InParanoid" id="A0A0C3BPA5"/>
<keyword evidence="3 9" id="KW-0812">Transmembrane</keyword>
<feature type="domain" description="Potassium channel" evidence="10">
    <location>
        <begin position="185"/>
        <end position="255"/>
    </location>
</feature>
<reference evidence="12" key="2">
    <citation type="submission" date="2015-01" db="EMBL/GenBank/DDBJ databases">
        <title>Evolutionary Origins and Diversification of the Mycorrhizal Mutualists.</title>
        <authorList>
            <consortium name="DOE Joint Genome Institute"/>
            <consortium name="Mycorrhizal Genomics Consortium"/>
            <person name="Kohler A."/>
            <person name="Kuo A."/>
            <person name="Nagy L.G."/>
            <person name="Floudas D."/>
            <person name="Copeland A."/>
            <person name="Barry K.W."/>
            <person name="Cichocki N."/>
            <person name="Veneault-Fourrey C."/>
            <person name="LaButti K."/>
            <person name="Lindquist E.A."/>
            <person name="Lipzen A."/>
            <person name="Lundell T."/>
            <person name="Morin E."/>
            <person name="Murat C."/>
            <person name="Riley R."/>
            <person name="Ohm R."/>
            <person name="Sun H."/>
            <person name="Tunlid A."/>
            <person name="Henrissat B."/>
            <person name="Grigoriev I.V."/>
            <person name="Hibbett D.S."/>
            <person name="Martin F."/>
        </authorList>
    </citation>
    <scope>NUCLEOTIDE SEQUENCE [LARGE SCALE GENOMIC DNA]</scope>
    <source>
        <strain evidence="12">F 1598</strain>
    </source>
</reference>
<feature type="region of interest" description="Disordered" evidence="8">
    <location>
        <begin position="457"/>
        <end position="530"/>
    </location>
</feature>
<protein>
    <recommendedName>
        <fullName evidence="10">Potassium channel domain-containing protein</fullName>
    </recommendedName>
</protein>
<feature type="transmembrane region" description="Helical" evidence="9">
    <location>
        <begin position="178"/>
        <end position="196"/>
    </location>
</feature>
<dbReference type="PANTHER" id="PTHR11003:SF345">
    <property type="entry name" value="TWIK FAMILY OF POTASSIUM CHANNELS PROTEIN 18"/>
    <property type="match status" value="1"/>
</dbReference>
<dbReference type="GO" id="GO:0015271">
    <property type="term" value="F:outward rectifier potassium channel activity"/>
    <property type="evidence" value="ECO:0007669"/>
    <property type="project" value="TreeGrafter"/>
</dbReference>
<feature type="compositionally biased region" description="Polar residues" evidence="8">
    <location>
        <begin position="515"/>
        <end position="524"/>
    </location>
</feature>
<keyword evidence="7" id="KW-0407">Ion channel</keyword>
<accession>A0A0C3BPA5</accession>
<evidence type="ECO:0000256" key="9">
    <source>
        <dbReference type="SAM" id="Phobius"/>
    </source>
</evidence>
<feature type="transmembrane region" description="Helical" evidence="9">
    <location>
        <begin position="344"/>
        <end position="364"/>
    </location>
</feature>
<feature type="region of interest" description="Disordered" evidence="8">
    <location>
        <begin position="661"/>
        <end position="693"/>
    </location>
</feature>
<proteinExistence type="predicted"/>
<keyword evidence="2" id="KW-0813">Transport</keyword>
<dbReference type="InterPro" id="IPR013099">
    <property type="entry name" value="K_chnl_dom"/>
</dbReference>
<feature type="transmembrane region" description="Helical" evidence="9">
    <location>
        <begin position="232"/>
        <end position="256"/>
    </location>
</feature>
<dbReference type="EMBL" id="KN833011">
    <property type="protein sequence ID" value="KIM79102.1"/>
    <property type="molecule type" value="Genomic_DNA"/>
</dbReference>
<dbReference type="Gene3D" id="1.10.287.70">
    <property type="match status" value="2"/>
</dbReference>
<organism evidence="11 12">
    <name type="scientific">Piloderma croceum (strain F 1598)</name>
    <dbReference type="NCBI Taxonomy" id="765440"/>
    <lineage>
        <taxon>Eukaryota</taxon>
        <taxon>Fungi</taxon>
        <taxon>Dikarya</taxon>
        <taxon>Basidiomycota</taxon>
        <taxon>Agaricomycotina</taxon>
        <taxon>Agaricomycetes</taxon>
        <taxon>Agaricomycetidae</taxon>
        <taxon>Atheliales</taxon>
        <taxon>Atheliaceae</taxon>
        <taxon>Piloderma</taxon>
    </lineage>
</organism>
<keyword evidence="6 9" id="KW-0472">Membrane</keyword>
<dbReference type="HOGENOM" id="CLU_025207_0_0_1"/>
<evidence type="ECO:0000256" key="8">
    <source>
        <dbReference type="SAM" id="MobiDB-lite"/>
    </source>
</evidence>
<sequence length="693" mass="77505">MSSLSTLRAVLSHGEAEKSTLRSWAKLYPLLAALIAPITSLLDIPALTQRWYARYGVPQPDFTASIVLSAVGLVFNLLANALLVLRFSATAKSWHLATVISLVCWFLKTLIAVTNLVVFGVFSRNSPGFTYEEGFWCAVVSVIGSGIISLLLLFHYIFQGKYSSDEESKRIRISGRHFMLSIISLTSLLALQSLIFCMVENWTYLDAIYFSVVTMLTIGFGDFVPTTTATRILLFPFVVLAIAQLANQVGMIIGFFSQRTEDRKRRWRRQYESLQDARALQNGHHNPDGDLKKEIDFLMAQANREQNLSEAYDLGWSLATLVTFWLVGAAIFSQLEHWPYGDGIYFCYVFFLTIGLFPRSVIVLRSNICFDFAGFGDFAPVSPAGRVIFVVYSLMAVPIVASFAVQTVTKILETLSERRLTQRKEAHVDPNSKNGGMYMSHAELCVQEHALLDEEAASIKSRSRSKSQSRPADSTAKCTVDYVDGDKTSGDSPDSLTSSADDPIQTVESPVDAIESSSRNSPTAEETDSAIADEEVLKAIDQLLVKRVLQLAVELETQARVLLLHTMQKGSRPEVLLRADMRLQHREVQKLHLEDTDTKLRPEGLVDLNGPERGALDIEDRVRRYRELFAALLAAGSKLQRLEGIEQLVWERRAKRERQIAEELAQKDPEARGRLKQKHVEENEQADPKCGAV</sequence>
<dbReference type="PANTHER" id="PTHR11003">
    <property type="entry name" value="POTASSIUM CHANNEL, SUBFAMILY K"/>
    <property type="match status" value="1"/>
</dbReference>
<feature type="transmembrane region" description="Helical" evidence="9">
    <location>
        <begin position="134"/>
        <end position="158"/>
    </location>
</feature>
<dbReference type="AlphaFoldDB" id="A0A0C3BPA5"/>
<dbReference type="InterPro" id="IPR003280">
    <property type="entry name" value="2pore_dom_K_chnl"/>
</dbReference>
<dbReference type="Pfam" id="PF07885">
    <property type="entry name" value="Ion_trans_2"/>
    <property type="match status" value="1"/>
</dbReference>
<dbReference type="GO" id="GO:0022841">
    <property type="term" value="F:potassium ion leak channel activity"/>
    <property type="evidence" value="ECO:0007669"/>
    <property type="project" value="TreeGrafter"/>
</dbReference>
<dbReference type="Proteomes" id="UP000054166">
    <property type="component" value="Unassembled WGS sequence"/>
</dbReference>
<dbReference type="OrthoDB" id="297496at2759"/>
<dbReference type="SUPFAM" id="SSF81324">
    <property type="entry name" value="Voltage-gated potassium channels"/>
    <property type="match status" value="2"/>
</dbReference>
<evidence type="ECO:0000256" key="1">
    <source>
        <dbReference type="ARBA" id="ARBA00004141"/>
    </source>
</evidence>
<evidence type="ECO:0000259" key="10">
    <source>
        <dbReference type="Pfam" id="PF07885"/>
    </source>
</evidence>
<evidence type="ECO:0000256" key="4">
    <source>
        <dbReference type="ARBA" id="ARBA00022989"/>
    </source>
</evidence>
<feature type="transmembrane region" description="Helical" evidence="9">
    <location>
        <begin position="97"/>
        <end position="122"/>
    </location>
</feature>
<feature type="compositionally biased region" description="Basic and acidic residues" evidence="8">
    <location>
        <begin position="661"/>
        <end position="682"/>
    </location>
</feature>
<evidence type="ECO:0000256" key="3">
    <source>
        <dbReference type="ARBA" id="ARBA00022692"/>
    </source>
</evidence>
<comment type="subcellular location">
    <subcellularLocation>
        <location evidence="1">Membrane</location>
        <topology evidence="1">Multi-pass membrane protein</topology>
    </subcellularLocation>
</comment>